<evidence type="ECO:0000313" key="11">
    <source>
        <dbReference type="Proteomes" id="UP000295781"/>
    </source>
</evidence>
<evidence type="ECO:0000256" key="3">
    <source>
        <dbReference type="ARBA" id="ARBA00022730"/>
    </source>
</evidence>
<keyword evidence="6 8" id="KW-0687">Ribonucleoprotein</keyword>
<evidence type="ECO:0000256" key="5">
    <source>
        <dbReference type="ARBA" id="ARBA00022980"/>
    </source>
</evidence>
<organism evidence="10 11">
    <name type="scientific">Sorangium cellulosum</name>
    <name type="common">Polyangium cellulosum</name>
    <dbReference type="NCBI Taxonomy" id="56"/>
    <lineage>
        <taxon>Bacteria</taxon>
        <taxon>Pseudomonadati</taxon>
        <taxon>Myxococcota</taxon>
        <taxon>Polyangia</taxon>
        <taxon>Polyangiales</taxon>
        <taxon>Polyangiaceae</taxon>
        <taxon>Sorangium</taxon>
    </lineage>
</organism>
<feature type="region of interest" description="Disordered" evidence="9">
    <location>
        <begin position="1"/>
        <end position="28"/>
    </location>
</feature>
<dbReference type="GO" id="GO:0003735">
    <property type="term" value="F:structural constituent of ribosome"/>
    <property type="evidence" value="ECO:0007669"/>
    <property type="project" value="InterPro"/>
</dbReference>
<feature type="compositionally biased region" description="Basic and acidic residues" evidence="9">
    <location>
        <begin position="1"/>
        <end position="10"/>
    </location>
</feature>
<reference evidence="10 11" key="1">
    <citation type="submission" date="2015-09" db="EMBL/GenBank/DDBJ databases">
        <title>Sorangium comparison.</title>
        <authorList>
            <person name="Zaburannyi N."/>
            <person name="Bunk B."/>
            <person name="Overmann J."/>
            <person name="Mueller R."/>
        </authorList>
    </citation>
    <scope>NUCLEOTIDE SEQUENCE [LARGE SCALE GENOMIC DNA]</scope>
    <source>
        <strain evidence="10 11">So ceGT47</strain>
    </source>
</reference>
<keyword evidence="4 8" id="KW-0694">RNA-binding</keyword>
<dbReference type="AlphaFoldDB" id="A0A4P2QD26"/>
<dbReference type="RefSeq" id="WP_129355488.1">
    <property type="nucleotide sequence ID" value="NZ_CP012670.1"/>
</dbReference>
<evidence type="ECO:0000256" key="2">
    <source>
        <dbReference type="ARBA" id="ARBA00007634"/>
    </source>
</evidence>
<dbReference type="OrthoDB" id="9807974at2"/>
<dbReference type="PANTHER" id="PTHR33398">
    <property type="entry name" value="30S RIBOSOMAL PROTEIN S20"/>
    <property type="match status" value="1"/>
</dbReference>
<evidence type="ECO:0000256" key="7">
    <source>
        <dbReference type="ARBA" id="ARBA00035136"/>
    </source>
</evidence>
<dbReference type="InterPro" id="IPR002583">
    <property type="entry name" value="Ribosomal_bS20"/>
</dbReference>
<accession>A0A4P2QD26</accession>
<dbReference type="SUPFAM" id="SSF46992">
    <property type="entry name" value="Ribosomal protein S20"/>
    <property type="match status" value="1"/>
</dbReference>
<evidence type="ECO:0000256" key="4">
    <source>
        <dbReference type="ARBA" id="ARBA00022884"/>
    </source>
</evidence>
<dbReference type="NCBIfam" id="TIGR00029">
    <property type="entry name" value="S20"/>
    <property type="match status" value="1"/>
</dbReference>
<evidence type="ECO:0000313" key="10">
    <source>
        <dbReference type="EMBL" id="AUX27311.1"/>
    </source>
</evidence>
<sequence length="94" mass="9830">MANHASADKRNRQRITRTARNRATKSELRTTIKKARTALKGGPQESAALVTAAASALDRAASKGTIPAKRASRVKSRLALALHKASVAAKAAAS</sequence>
<dbReference type="GO" id="GO:0006412">
    <property type="term" value="P:translation"/>
    <property type="evidence" value="ECO:0007669"/>
    <property type="project" value="UniProtKB-UniRule"/>
</dbReference>
<dbReference type="HAMAP" id="MF_00500">
    <property type="entry name" value="Ribosomal_bS20"/>
    <property type="match status" value="1"/>
</dbReference>
<dbReference type="EMBL" id="CP012670">
    <property type="protein sequence ID" value="AUX27311.1"/>
    <property type="molecule type" value="Genomic_DNA"/>
</dbReference>
<evidence type="ECO:0000256" key="6">
    <source>
        <dbReference type="ARBA" id="ARBA00023274"/>
    </source>
</evidence>
<dbReference type="Gene3D" id="1.20.58.110">
    <property type="entry name" value="Ribosomal protein S20"/>
    <property type="match status" value="1"/>
</dbReference>
<feature type="compositionally biased region" description="Basic residues" evidence="9">
    <location>
        <begin position="11"/>
        <end position="23"/>
    </location>
</feature>
<evidence type="ECO:0000256" key="8">
    <source>
        <dbReference type="HAMAP-Rule" id="MF_00500"/>
    </source>
</evidence>
<gene>
    <name evidence="10" type="primary">rpst</name>
    <name evidence="8" type="synonym">rpsT</name>
    <name evidence="10" type="ORF">SOCEGT47_078980</name>
</gene>
<evidence type="ECO:0000256" key="9">
    <source>
        <dbReference type="SAM" id="MobiDB-lite"/>
    </source>
</evidence>
<proteinExistence type="inferred from homology"/>
<dbReference type="GO" id="GO:0070181">
    <property type="term" value="F:small ribosomal subunit rRNA binding"/>
    <property type="evidence" value="ECO:0007669"/>
    <property type="project" value="TreeGrafter"/>
</dbReference>
<dbReference type="GO" id="GO:0015935">
    <property type="term" value="C:small ribosomal subunit"/>
    <property type="evidence" value="ECO:0007669"/>
    <property type="project" value="TreeGrafter"/>
</dbReference>
<dbReference type="InterPro" id="IPR036510">
    <property type="entry name" value="Ribosomal_bS20_sf"/>
</dbReference>
<comment type="similarity">
    <text evidence="2 8">Belongs to the bacterial ribosomal protein bS20 family.</text>
</comment>
<protein>
    <recommendedName>
        <fullName evidence="7 8">Small ribosomal subunit protein bS20</fullName>
    </recommendedName>
</protein>
<comment type="function">
    <text evidence="1 8">Binds directly to 16S ribosomal RNA.</text>
</comment>
<evidence type="ECO:0000256" key="1">
    <source>
        <dbReference type="ARBA" id="ARBA00003134"/>
    </source>
</evidence>
<name>A0A4P2QD26_SORCE</name>
<dbReference type="Pfam" id="PF01649">
    <property type="entry name" value="Ribosomal_S20p"/>
    <property type="match status" value="1"/>
</dbReference>
<dbReference type="PANTHER" id="PTHR33398:SF1">
    <property type="entry name" value="SMALL RIBOSOMAL SUBUNIT PROTEIN BS20C"/>
    <property type="match status" value="1"/>
</dbReference>
<keyword evidence="5 8" id="KW-0689">Ribosomal protein</keyword>
<keyword evidence="3 8" id="KW-0699">rRNA-binding</keyword>
<dbReference type="Proteomes" id="UP000295781">
    <property type="component" value="Chromosome"/>
</dbReference>